<dbReference type="NCBIfam" id="TIGR03897">
    <property type="entry name" value="lanti_2_LanM"/>
    <property type="match status" value="1"/>
</dbReference>
<dbReference type="Pfam" id="PF13575">
    <property type="entry name" value="DUF4135"/>
    <property type="match status" value="1"/>
</dbReference>
<dbReference type="RefSeq" id="WP_251934698.1">
    <property type="nucleotide sequence ID" value="NZ_CP098747.1"/>
</dbReference>
<dbReference type="PRINTS" id="PR01955">
    <property type="entry name" value="LANCFRANKIA"/>
</dbReference>
<feature type="transmembrane region" description="Helical" evidence="1">
    <location>
        <begin position="790"/>
        <end position="811"/>
    </location>
</feature>
<dbReference type="CDD" id="cd04792">
    <property type="entry name" value="LanM-like"/>
    <property type="match status" value="1"/>
</dbReference>
<gene>
    <name evidence="3" type="primary">lanM</name>
    <name evidence="3" type="ORF">NBZ79_01160</name>
</gene>
<keyword evidence="4" id="KW-1185">Reference proteome</keyword>
<feature type="transmembrane region" description="Helical" evidence="1">
    <location>
        <begin position="736"/>
        <end position="756"/>
    </location>
</feature>
<organism evidence="3 4">
    <name type="scientific">Sneathiella marina</name>
    <dbReference type="NCBI Taxonomy" id="2950108"/>
    <lineage>
        <taxon>Bacteria</taxon>
        <taxon>Pseudomonadati</taxon>
        <taxon>Pseudomonadota</taxon>
        <taxon>Alphaproteobacteria</taxon>
        <taxon>Sneathiellales</taxon>
        <taxon>Sneathiellaceae</taxon>
        <taxon>Sneathiella</taxon>
    </lineage>
</organism>
<keyword evidence="1" id="KW-0812">Transmembrane</keyword>
<dbReference type="SUPFAM" id="SSF158745">
    <property type="entry name" value="LanC-like"/>
    <property type="match status" value="1"/>
</dbReference>
<evidence type="ECO:0000256" key="1">
    <source>
        <dbReference type="SAM" id="Phobius"/>
    </source>
</evidence>
<keyword evidence="1" id="KW-0472">Membrane</keyword>
<reference evidence="3" key="1">
    <citation type="submission" date="2022-06" db="EMBL/GenBank/DDBJ databases">
        <title>Sneathiella actinostolidae sp. nov., isolated from a sea anemonein the Western Pacific Ocean.</title>
        <authorList>
            <person name="Wei M.J."/>
        </authorList>
    </citation>
    <scope>NUCLEOTIDE SEQUENCE</scope>
    <source>
        <strain evidence="3">PHK-P5</strain>
    </source>
</reference>
<sequence length="1103" mass="121609">MTAQATLSAQITAAGPTFTREAFTIEELKTLAARASTLEERLSGHFAPKKTKRNYAIAKSRYNAWVKSTSRGDPFLMSDILADRNIDPAKAKPLFGEVVLNCDQPLPEWAIVFSQLVAGPVNKKTTKKQSSSTPKSLFPYEQIFFPLVKNARHMRDMKAKDIWLQNLSCEALSDLDFSLLEPISDCCIKSIDDVGENYGNKSGMSSNLPSSQEKTARITECHRQKKAIQVIEKEGLDNFLYNRPVLARLITTMIMHWQATTLEFLERLSQDLSTEIFSLTKIDTPGRVVSIEYGLSELYNEGKSIYKLTFENNISIGYKPKDLRIDRAWGTLIQWLNDHGAPYSAGVPKTRVCNGYGWVEWIVPKPCETQSEAEEFFRRSGATLCLIRLLHGNDFHYGNIIASGTKPVPLDLETVFQAQPKRSLQSRGAEQAFELASDIIENSVLNTGYLPGWYSAPNGKAIRLGGLDIAEISSVPSNNHPTHAQEAPKKGILFNNIPRLQGAVLDVNKYEKYLVAGYKDMFAFLIKFGSRIGASGGPLDAFEKVTFRSILRPTHVYTMLMERALSPQNLENGVTWSSQFDLLLLSEFTQEEFNASAAFRNYEISCLSTFNIPFYSGSPTSTSLACGDQYIIKNFFRAPCLEQAKSRLQELDSKMLKRDRLMIQQCVSVSRIGEPHDPLPEVVESPLAPASKETIIETVRDLEEVINMSAIKAGGGVTWLGLLPVTSDEQKLQLSILPPSLICGTLGIGLLQAALYKITGEETYRIRATETTAIVLERASMIVKLQRSGCAMSLGLGFGLGGIVYALVVLADMLNDSRYLSFAQVFAQTITPEKIATSRDFGLMSGVAGAMIGLQAFYHRYPSPEIVHKIRNCGRHLLDCSTLLACGSTAWKSQNWAMPLSGLMHGASGIALALSRAAQALNLPQFNDAAIEGLEYESSLRDKFGSWPDLRNVEHQREDSQAPQLPGYANGAAGIGIARIELEALNRPYASYSEDIEHAIERLSGRALLDNDDLFSGNLGILFFLTRAARETGKCKLEKQVLSQISCILAKAKTDKSFQWRVGNDADNPGFFNGAAGVGLALLQIAEPGKIPDILSFGHCGQG</sequence>
<dbReference type="SMART" id="SM01260">
    <property type="entry name" value="LANC_like"/>
    <property type="match status" value="1"/>
</dbReference>
<dbReference type="Pfam" id="PF05147">
    <property type="entry name" value="LANC_like"/>
    <property type="match status" value="1"/>
</dbReference>
<dbReference type="InterPro" id="IPR012341">
    <property type="entry name" value="6hp_glycosidase-like_sf"/>
</dbReference>
<dbReference type="Gene3D" id="1.50.10.10">
    <property type="match status" value="1"/>
</dbReference>
<feature type="domain" description="Lantibiotic biosynthesis protein dehydration" evidence="2">
    <location>
        <begin position="244"/>
        <end position="616"/>
    </location>
</feature>
<dbReference type="InterPro" id="IPR025410">
    <property type="entry name" value="Lant_dehyd"/>
</dbReference>
<evidence type="ECO:0000313" key="4">
    <source>
        <dbReference type="Proteomes" id="UP001056291"/>
    </source>
</evidence>
<proteinExistence type="predicted"/>
<dbReference type="InterPro" id="IPR007822">
    <property type="entry name" value="LANC-like"/>
</dbReference>
<accession>A0ABY4W3U8</accession>
<keyword evidence="1" id="KW-1133">Transmembrane helix</keyword>
<name>A0ABY4W3U8_9PROT</name>
<dbReference type="Proteomes" id="UP001056291">
    <property type="component" value="Chromosome"/>
</dbReference>
<dbReference type="EMBL" id="CP098747">
    <property type="protein sequence ID" value="USG61584.1"/>
    <property type="molecule type" value="Genomic_DNA"/>
</dbReference>
<evidence type="ECO:0000313" key="3">
    <source>
        <dbReference type="EMBL" id="USG61584.1"/>
    </source>
</evidence>
<evidence type="ECO:0000259" key="2">
    <source>
        <dbReference type="Pfam" id="PF13575"/>
    </source>
</evidence>
<protein>
    <submittedName>
        <fullName evidence="3">Type 2 lanthipeptide synthetase LanM</fullName>
    </submittedName>
</protein>
<dbReference type="InterPro" id="IPR017146">
    <property type="entry name" value="Lanti_2_LanM"/>
</dbReference>